<comment type="caution">
    <text evidence="2">The sequence shown here is derived from an EMBL/GenBank/DDBJ whole genome shotgun (WGS) entry which is preliminary data.</text>
</comment>
<feature type="chain" id="PRO_5016404943" evidence="1">
    <location>
        <begin position="26"/>
        <end position="128"/>
    </location>
</feature>
<evidence type="ECO:0000256" key="1">
    <source>
        <dbReference type="SAM" id="SignalP"/>
    </source>
</evidence>
<feature type="signal peptide" evidence="1">
    <location>
        <begin position="1"/>
        <end position="25"/>
    </location>
</feature>
<keyword evidence="1" id="KW-0732">Signal</keyword>
<reference evidence="2 3" key="1">
    <citation type="submission" date="2017-07" db="EMBL/GenBank/DDBJ databases">
        <title>Draft Genome Sequences of Select Purple Nonsulfur Bacteria.</title>
        <authorList>
            <person name="Lasarre B."/>
            <person name="Mckinlay J.B."/>
        </authorList>
    </citation>
    <scope>NUCLEOTIDE SEQUENCE [LARGE SCALE GENOMIC DNA]</scope>
    <source>
        <strain evidence="2 3">DSM 5909</strain>
    </source>
</reference>
<gene>
    <name evidence="2" type="ORF">CH341_19940</name>
</gene>
<dbReference type="OrthoDB" id="8237728at2"/>
<dbReference type="Proteomes" id="UP000249130">
    <property type="component" value="Unassembled WGS sequence"/>
</dbReference>
<evidence type="ECO:0000313" key="3">
    <source>
        <dbReference type="Proteomes" id="UP000249130"/>
    </source>
</evidence>
<keyword evidence="3" id="KW-1185">Reference proteome</keyword>
<dbReference type="AlphaFoldDB" id="A0A327KTP1"/>
<proteinExistence type="predicted"/>
<dbReference type="RefSeq" id="WP_111420752.1">
    <property type="nucleotide sequence ID" value="NZ_NPEX01000161.1"/>
</dbReference>
<protein>
    <submittedName>
        <fullName evidence="2">Uncharacterized protein</fullName>
    </submittedName>
</protein>
<dbReference type="EMBL" id="NPEX01000161">
    <property type="protein sequence ID" value="RAI42290.1"/>
    <property type="molecule type" value="Genomic_DNA"/>
</dbReference>
<sequence>MGGKAMKILHMVVPALLALAGAAAADVRHTDVPDVLRGTWLPATETCPGPADAQLVLATQSYTRQGSTCRVDWVEERGATPGVIYSLHLRCGSATGETETNVIAWLKSPGIAAVGPSFDKLTELRICR</sequence>
<accession>A0A327KTP1</accession>
<evidence type="ECO:0000313" key="2">
    <source>
        <dbReference type="EMBL" id="RAI42290.1"/>
    </source>
</evidence>
<name>A0A327KTP1_9BRAD</name>
<organism evidence="2 3">
    <name type="scientific">Rhodoplanes roseus</name>
    <dbReference type="NCBI Taxonomy" id="29409"/>
    <lineage>
        <taxon>Bacteria</taxon>
        <taxon>Pseudomonadati</taxon>
        <taxon>Pseudomonadota</taxon>
        <taxon>Alphaproteobacteria</taxon>
        <taxon>Hyphomicrobiales</taxon>
        <taxon>Nitrobacteraceae</taxon>
        <taxon>Rhodoplanes</taxon>
    </lineage>
</organism>